<dbReference type="GO" id="GO:0016887">
    <property type="term" value="F:ATP hydrolysis activity"/>
    <property type="evidence" value="ECO:0007669"/>
    <property type="project" value="InterPro"/>
</dbReference>
<evidence type="ECO:0000313" key="10">
    <source>
        <dbReference type="EMBL" id="HDW51466.1"/>
    </source>
</evidence>
<evidence type="ECO:0000256" key="6">
    <source>
        <dbReference type="ARBA" id="ARBA00022967"/>
    </source>
</evidence>
<dbReference type="GO" id="GO:0005886">
    <property type="term" value="C:plasma membrane"/>
    <property type="evidence" value="ECO:0007669"/>
    <property type="project" value="UniProtKB-SubCell"/>
</dbReference>
<dbReference type="SUPFAM" id="SSF52540">
    <property type="entry name" value="P-loop containing nucleoside triphosphate hydrolases"/>
    <property type="match status" value="1"/>
</dbReference>
<name>A0A7C1FBX3_9THEO</name>
<dbReference type="PANTHER" id="PTHR43582">
    <property type="entry name" value="LINEARMYCIN RESISTANCE ATP-BINDING PROTEIN LNRL"/>
    <property type="match status" value="1"/>
</dbReference>
<comment type="caution">
    <text evidence="10">The sequence shown here is derived from an EMBL/GenBank/DDBJ whole genome shotgun (WGS) entry which is preliminary data.</text>
</comment>
<dbReference type="PROSITE" id="PS50893">
    <property type="entry name" value="ABC_TRANSPORTER_2"/>
    <property type="match status" value="1"/>
</dbReference>
<evidence type="ECO:0000256" key="2">
    <source>
        <dbReference type="ARBA" id="ARBA00022448"/>
    </source>
</evidence>
<keyword evidence="4" id="KW-0547">Nucleotide-binding</keyword>
<evidence type="ECO:0000256" key="5">
    <source>
        <dbReference type="ARBA" id="ARBA00022840"/>
    </source>
</evidence>
<keyword evidence="6" id="KW-1278">Translocase</keyword>
<keyword evidence="7" id="KW-0472">Membrane</keyword>
<dbReference type="InterPro" id="IPR017871">
    <property type="entry name" value="ABC_transporter-like_CS"/>
</dbReference>
<evidence type="ECO:0000256" key="8">
    <source>
        <dbReference type="ARBA" id="ARBA00049985"/>
    </source>
</evidence>
<evidence type="ECO:0000256" key="1">
    <source>
        <dbReference type="ARBA" id="ARBA00004413"/>
    </source>
</evidence>
<evidence type="ECO:0000256" key="7">
    <source>
        <dbReference type="ARBA" id="ARBA00023136"/>
    </source>
</evidence>
<dbReference type="InterPro" id="IPR003593">
    <property type="entry name" value="AAA+_ATPase"/>
</dbReference>
<dbReference type="GO" id="GO:0005524">
    <property type="term" value="F:ATP binding"/>
    <property type="evidence" value="ECO:0007669"/>
    <property type="project" value="UniProtKB-KW"/>
</dbReference>
<dbReference type="FunFam" id="3.40.50.300:FF:000589">
    <property type="entry name" value="ABC transporter, ATP-binding subunit"/>
    <property type="match status" value="1"/>
</dbReference>
<dbReference type="Pfam" id="PF00005">
    <property type="entry name" value="ABC_tran"/>
    <property type="match status" value="1"/>
</dbReference>
<dbReference type="Gene3D" id="3.40.50.300">
    <property type="entry name" value="P-loop containing nucleotide triphosphate hydrolases"/>
    <property type="match status" value="1"/>
</dbReference>
<dbReference type="InterPro" id="IPR005894">
    <property type="entry name" value="DrrA"/>
</dbReference>
<comment type="subcellular location">
    <subcellularLocation>
        <location evidence="1">Cell membrane</location>
        <topology evidence="1">Peripheral membrane protein</topology>
        <orientation evidence="1">Cytoplasmic side</orientation>
    </subcellularLocation>
</comment>
<accession>A0A7C1FBX3</accession>
<dbReference type="GO" id="GO:0043215">
    <property type="term" value="P:daunorubicin transport"/>
    <property type="evidence" value="ECO:0007669"/>
    <property type="project" value="InterPro"/>
</dbReference>
<dbReference type="InterPro" id="IPR003439">
    <property type="entry name" value="ABC_transporter-like_ATP-bd"/>
</dbReference>
<proteinExistence type="inferred from homology"/>
<keyword evidence="2" id="KW-0813">Transport</keyword>
<dbReference type="EMBL" id="DSMV01000115">
    <property type="protein sequence ID" value="HDW51466.1"/>
    <property type="molecule type" value="Genomic_DNA"/>
</dbReference>
<reference evidence="10" key="1">
    <citation type="journal article" date="2020" name="mSystems">
        <title>Genome- and Community-Level Interaction Insights into Carbon Utilization and Element Cycling Functions of Hydrothermarchaeota in Hydrothermal Sediment.</title>
        <authorList>
            <person name="Zhou Z."/>
            <person name="Liu Y."/>
            <person name="Xu W."/>
            <person name="Pan J."/>
            <person name="Luo Z.H."/>
            <person name="Li M."/>
        </authorList>
    </citation>
    <scope>NUCLEOTIDE SEQUENCE [LARGE SCALE GENOMIC DNA]</scope>
    <source>
        <strain evidence="10">SpSt-301</strain>
    </source>
</reference>
<dbReference type="NCBIfam" id="TIGR01188">
    <property type="entry name" value="drrA"/>
    <property type="match status" value="1"/>
</dbReference>
<comment type="similarity">
    <text evidence="8">Belongs to the ABC transporter superfamily. Drug exporter-1 (DrugE1) (TC 3.A.1.105) family.</text>
</comment>
<keyword evidence="3" id="KW-1003">Cell membrane</keyword>
<feature type="domain" description="ABC transporter" evidence="9">
    <location>
        <begin position="6"/>
        <end position="236"/>
    </location>
</feature>
<dbReference type="AlphaFoldDB" id="A0A7C1FBX3"/>
<evidence type="ECO:0000256" key="3">
    <source>
        <dbReference type="ARBA" id="ARBA00022475"/>
    </source>
</evidence>
<evidence type="ECO:0000259" key="9">
    <source>
        <dbReference type="PROSITE" id="PS50893"/>
    </source>
</evidence>
<dbReference type="SMART" id="SM00382">
    <property type="entry name" value="AAA"/>
    <property type="match status" value="1"/>
</dbReference>
<protein>
    <submittedName>
        <fullName evidence="10">ATP-binding cassette domain-containing protein</fullName>
    </submittedName>
</protein>
<dbReference type="GO" id="GO:1900753">
    <property type="term" value="P:doxorubicin transport"/>
    <property type="evidence" value="ECO:0007669"/>
    <property type="project" value="InterPro"/>
</dbReference>
<sequence length="326" mass="36863">MAENTIEVVELVKKFRDFTAVSGVSFTVRRGEIFGFLGPNGAGKTTTIKILATLMRPTSGRATVNGFDVVREAAHVRRSIGMVFQDPSLDERLTAEENLLFHAVLYGVPRQEALRRGAELLALVGLSERRRSLVRTFSGGMKRRLELIRGLLHRPAVLFLDEPTLGLDPQTRSHIWEYIRNLHREFGTTVFLTTHYMEEAEVCERIGIIDHGKLIALDTPSGLKRLVGGEVIMVKVSDQKRLLAQLEEEFGLAGRADGDLVSFEVRDGETFIPRLVRAVPDIREVRLRQPTLEDVFLKLTGRAMRDKGGSAVEWMRVRHAAWRRRR</sequence>
<gene>
    <name evidence="10" type="ORF">ENQ35_01780</name>
</gene>
<dbReference type="PROSITE" id="PS00211">
    <property type="entry name" value="ABC_TRANSPORTER_1"/>
    <property type="match status" value="1"/>
</dbReference>
<keyword evidence="5 10" id="KW-0067">ATP-binding</keyword>
<dbReference type="InterPro" id="IPR027417">
    <property type="entry name" value="P-loop_NTPase"/>
</dbReference>
<organism evidence="10">
    <name type="scientific">Ammonifex degensii</name>
    <dbReference type="NCBI Taxonomy" id="42838"/>
    <lineage>
        <taxon>Bacteria</taxon>
        <taxon>Bacillati</taxon>
        <taxon>Bacillota</taxon>
        <taxon>Clostridia</taxon>
        <taxon>Thermoanaerobacterales</taxon>
        <taxon>Thermoanaerobacteraceae</taxon>
        <taxon>Ammonifex</taxon>
    </lineage>
</organism>
<dbReference type="PANTHER" id="PTHR43582:SF2">
    <property type="entry name" value="LINEARMYCIN RESISTANCE ATP-BINDING PROTEIN LNRL"/>
    <property type="match status" value="1"/>
</dbReference>
<evidence type="ECO:0000256" key="4">
    <source>
        <dbReference type="ARBA" id="ARBA00022741"/>
    </source>
</evidence>